<name>A0AAJ0A8N3_9PEZI</name>
<organism evidence="1 2">
    <name type="scientific">Colletotrichum godetiae</name>
    <dbReference type="NCBI Taxonomy" id="1209918"/>
    <lineage>
        <taxon>Eukaryota</taxon>
        <taxon>Fungi</taxon>
        <taxon>Dikarya</taxon>
        <taxon>Ascomycota</taxon>
        <taxon>Pezizomycotina</taxon>
        <taxon>Sordariomycetes</taxon>
        <taxon>Hypocreomycetidae</taxon>
        <taxon>Glomerellales</taxon>
        <taxon>Glomerellaceae</taxon>
        <taxon>Colletotrichum</taxon>
        <taxon>Colletotrichum acutatum species complex</taxon>
    </lineage>
</organism>
<dbReference type="RefSeq" id="XP_060422828.1">
    <property type="nucleotide sequence ID" value="XM_060576354.1"/>
</dbReference>
<dbReference type="EMBL" id="JAHMHR010000079">
    <property type="protein sequence ID" value="KAK1658064.1"/>
    <property type="molecule type" value="Genomic_DNA"/>
</dbReference>
<comment type="caution">
    <text evidence="1">The sequence shown here is derived from an EMBL/GenBank/DDBJ whole genome shotgun (WGS) entry which is preliminary data.</text>
</comment>
<evidence type="ECO:0000313" key="2">
    <source>
        <dbReference type="Proteomes" id="UP001224890"/>
    </source>
</evidence>
<reference evidence="1" key="1">
    <citation type="submission" date="2021-06" db="EMBL/GenBank/DDBJ databases">
        <title>Comparative genomics, transcriptomics and evolutionary studies reveal genomic signatures of adaptation to plant cell wall in hemibiotrophic fungi.</title>
        <authorList>
            <consortium name="DOE Joint Genome Institute"/>
            <person name="Baroncelli R."/>
            <person name="Diaz J.F."/>
            <person name="Benocci T."/>
            <person name="Peng M."/>
            <person name="Battaglia E."/>
            <person name="Haridas S."/>
            <person name="Andreopoulos W."/>
            <person name="Labutti K."/>
            <person name="Pangilinan J."/>
            <person name="Floch G.L."/>
            <person name="Makela M.R."/>
            <person name="Henrissat B."/>
            <person name="Grigoriev I.V."/>
            <person name="Crouch J.A."/>
            <person name="De Vries R.P."/>
            <person name="Sukno S.A."/>
            <person name="Thon M.R."/>
        </authorList>
    </citation>
    <scope>NUCLEOTIDE SEQUENCE</scope>
    <source>
        <strain evidence="1">CBS 193.32</strain>
    </source>
</reference>
<accession>A0AAJ0A8N3</accession>
<sequence>MSIVNACPRWCLIEDQSLLDCDSMEAQVRARAAKCDFPSLAPCLACCCQVDGACS</sequence>
<gene>
    <name evidence="1" type="ORF">BDP55DRAFT_683724</name>
</gene>
<evidence type="ECO:0000313" key="1">
    <source>
        <dbReference type="EMBL" id="KAK1658064.1"/>
    </source>
</evidence>
<keyword evidence="2" id="KW-1185">Reference proteome</keyword>
<dbReference type="AlphaFoldDB" id="A0AAJ0A8N3"/>
<dbReference type="GeneID" id="85460880"/>
<proteinExistence type="predicted"/>
<dbReference type="Proteomes" id="UP001224890">
    <property type="component" value="Unassembled WGS sequence"/>
</dbReference>
<protein>
    <submittedName>
        <fullName evidence="1">Uncharacterized protein</fullName>
    </submittedName>
</protein>